<evidence type="ECO:0000313" key="3">
    <source>
        <dbReference type="Proteomes" id="UP001215598"/>
    </source>
</evidence>
<protein>
    <submittedName>
        <fullName evidence="2">Uncharacterized protein</fullName>
    </submittedName>
</protein>
<feature type="compositionally biased region" description="Basic residues" evidence="1">
    <location>
        <begin position="15"/>
        <end position="25"/>
    </location>
</feature>
<dbReference type="AlphaFoldDB" id="A0AAD7IM30"/>
<organism evidence="2 3">
    <name type="scientific">Mycena metata</name>
    <dbReference type="NCBI Taxonomy" id="1033252"/>
    <lineage>
        <taxon>Eukaryota</taxon>
        <taxon>Fungi</taxon>
        <taxon>Dikarya</taxon>
        <taxon>Basidiomycota</taxon>
        <taxon>Agaricomycotina</taxon>
        <taxon>Agaricomycetes</taxon>
        <taxon>Agaricomycetidae</taxon>
        <taxon>Agaricales</taxon>
        <taxon>Marasmiineae</taxon>
        <taxon>Mycenaceae</taxon>
        <taxon>Mycena</taxon>
    </lineage>
</organism>
<feature type="region of interest" description="Disordered" evidence="1">
    <location>
        <begin position="1"/>
        <end position="25"/>
    </location>
</feature>
<reference evidence="2" key="1">
    <citation type="submission" date="2023-03" db="EMBL/GenBank/DDBJ databases">
        <title>Massive genome expansion in bonnet fungi (Mycena s.s.) driven by repeated elements and novel gene families across ecological guilds.</title>
        <authorList>
            <consortium name="Lawrence Berkeley National Laboratory"/>
            <person name="Harder C.B."/>
            <person name="Miyauchi S."/>
            <person name="Viragh M."/>
            <person name="Kuo A."/>
            <person name="Thoen E."/>
            <person name="Andreopoulos B."/>
            <person name="Lu D."/>
            <person name="Skrede I."/>
            <person name="Drula E."/>
            <person name="Henrissat B."/>
            <person name="Morin E."/>
            <person name="Kohler A."/>
            <person name="Barry K."/>
            <person name="LaButti K."/>
            <person name="Morin E."/>
            <person name="Salamov A."/>
            <person name="Lipzen A."/>
            <person name="Mereny Z."/>
            <person name="Hegedus B."/>
            <person name="Baldrian P."/>
            <person name="Stursova M."/>
            <person name="Weitz H."/>
            <person name="Taylor A."/>
            <person name="Grigoriev I.V."/>
            <person name="Nagy L.G."/>
            <person name="Martin F."/>
            <person name="Kauserud H."/>
        </authorList>
    </citation>
    <scope>NUCLEOTIDE SEQUENCE</scope>
    <source>
        <strain evidence="2">CBHHK182m</strain>
    </source>
</reference>
<dbReference type="Proteomes" id="UP001215598">
    <property type="component" value="Unassembled WGS sequence"/>
</dbReference>
<evidence type="ECO:0000256" key="1">
    <source>
        <dbReference type="SAM" id="MobiDB-lite"/>
    </source>
</evidence>
<sequence>MPSFGRLTTHPGTRSGRRVRNRRRRASSRGPLRLFFDVLQHLLALVTVADVEIDATKLLPWASNPSFQRLETPPGGRYGRRRRNRPCQAAFSPKWLQPRLQPLRFNVVQRPPAVVTVADVEIDPAKLPCFNPFVSTSYNTPRQSLRLPTSKSTRKES</sequence>
<proteinExistence type="predicted"/>
<accession>A0AAD7IM30</accession>
<gene>
    <name evidence="2" type="ORF">B0H16DRAFT_984834</name>
</gene>
<dbReference type="EMBL" id="JARKIB010000085">
    <property type="protein sequence ID" value="KAJ7744882.1"/>
    <property type="molecule type" value="Genomic_DNA"/>
</dbReference>
<keyword evidence="3" id="KW-1185">Reference proteome</keyword>
<evidence type="ECO:0000313" key="2">
    <source>
        <dbReference type="EMBL" id="KAJ7744882.1"/>
    </source>
</evidence>
<comment type="caution">
    <text evidence="2">The sequence shown here is derived from an EMBL/GenBank/DDBJ whole genome shotgun (WGS) entry which is preliminary data.</text>
</comment>
<name>A0AAD7IM30_9AGAR</name>